<evidence type="ECO:0000313" key="2">
    <source>
        <dbReference type="Proteomes" id="UP000075886"/>
    </source>
</evidence>
<name>A0A182QMD9_9DIPT</name>
<dbReference type="EnsemblMetazoa" id="AFAF013096-RA">
    <property type="protein sequence ID" value="AFAF013096-PA"/>
    <property type="gene ID" value="AFAF013096"/>
</dbReference>
<reference evidence="2" key="1">
    <citation type="submission" date="2014-01" db="EMBL/GenBank/DDBJ databases">
        <title>The Genome Sequence of Anopheles farauti FAR1 (V2).</title>
        <authorList>
            <consortium name="The Broad Institute Genomics Platform"/>
            <person name="Neafsey D.E."/>
            <person name="Besansky N."/>
            <person name="Howell P."/>
            <person name="Walton C."/>
            <person name="Young S.K."/>
            <person name="Zeng Q."/>
            <person name="Gargeya S."/>
            <person name="Fitzgerald M."/>
            <person name="Haas B."/>
            <person name="Abouelleil A."/>
            <person name="Allen A.W."/>
            <person name="Alvarado L."/>
            <person name="Arachchi H.M."/>
            <person name="Berlin A.M."/>
            <person name="Chapman S.B."/>
            <person name="Gainer-Dewar J."/>
            <person name="Goldberg J."/>
            <person name="Griggs A."/>
            <person name="Gujja S."/>
            <person name="Hansen M."/>
            <person name="Howarth C."/>
            <person name="Imamovic A."/>
            <person name="Ireland A."/>
            <person name="Larimer J."/>
            <person name="McCowan C."/>
            <person name="Murphy C."/>
            <person name="Pearson M."/>
            <person name="Poon T.W."/>
            <person name="Priest M."/>
            <person name="Roberts A."/>
            <person name="Saif S."/>
            <person name="Shea T."/>
            <person name="Sisk P."/>
            <person name="Sykes S."/>
            <person name="Wortman J."/>
            <person name="Nusbaum C."/>
            <person name="Birren B."/>
        </authorList>
    </citation>
    <scope>NUCLEOTIDE SEQUENCE [LARGE SCALE GENOMIC DNA]</scope>
    <source>
        <strain evidence="2">FAR1</strain>
    </source>
</reference>
<sequence length="122" mass="13375">MAYAFSNFTEHASAGSAGTSFPCVDLYVTPNVPPKSFAGRNRYVYSRADGSRISKNTSPAMMSCLEWPMLLAPPPPPLVPVPPLPLILLYRALKPAAPCHAPNPSEYEEMLLRVEPPTCSRW</sequence>
<accession>A0A182QMD9</accession>
<evidence type="ECO:0000313" key="1">
    <source>
        <dbReference type="EnsemblMetazoa" id="AFAF013096-PA"/>
    </source>
</evidence>
<keyword evidence="2" id="KW-1185">Reference proteome</keyword>
<organism evidence="1 2">
    <name type="scientific">Anopheles farauti</name>
    <dbReference type="NCBI Taxonomy" id="69004"/>
    <lineage>
        <taxon>Eukaryota</taxon>
        <taxon>Metazoa</taxon>
        <taxon>Ecdysozoa</taxon>
        <taxon>Arthropoda</taxon>
        <taxon>Hexapoda</taxon>
        <taxon>Insecta</taxon>
        <taxon>Pterygota</taxon>
        <taxon>Neoptera</taxon>
        <taxon>Endopterygota</taxon>
        <taxon>Diptera</taxon>
        <taxon>Nematocera</taxon>
        <taxon>Culicoidea</taxon>
        <taxon>Culicidae</taxon>
        <taxon>Anophelinae</taxon>
        <taxon>Anopheles</taxon>
    </lineage>
</organism>
<dbReference type="VEuPathDB" id="VectorBase:AFAF013096"/>
<dbReference type="AlphaFoldDB" id="A0A182QMD9"/>
<reference evidence="1" key="2">
    <citation type="submission" date="2020-05" db="UniProtKB">
        <authorList>
            <consortium name="EnsemblMetazoa"/>
        </authorList>
    </citation>
    <scope>IDENTIFICATION</scope>
    <source>
        <strain evidence="1">FAR1</strain>
    </source>
</reference>
<dbReference type="EMBL" id="AXCN02002050">
    <property type="status" value="NOT_ANNOTATED_CDS"/>
    <property type="molecule type" value="Genomic_DNA"/>
</dbReference>
<proteinExistence type="predicted"/>
<dbReference type="Proteomes" id="UP000075886">
    <property type="component" value="Unassembled WGS sequence"/>
</dbReference>
<protein>
    <submittedName>
        <fullName evidence="1">Uncharacterized protein</fullName>
    </submittedName>
</protein>